<reference evidence="3 4" key="2">
    <citation type="submission" date="2024-07" db="EMBL/GenBank/DDBJ databases">
        <authorList>
            <person name="Akdeniz Z."/>
        </authorList>
    </citation>
    <scope>NUCLEOTIDE SEQUENCE [LARGE SCALE GENOMIC DNA]</scope>
</reference>
<evidence type="ECO:0000256" key="1">
    <source>
        <dbReference type="SAM" id="Phobius"/>
    </source>
</evidence>
<keyword evidence="1" id="KW-1133">Transmembrane helix</keyword>
<keyword evidence="1" id="KW-0812">Transmembrane</keyword>
<keyword evidence="4" id="KW-1185">Reference proteome</keyword>
<dbReference type="EMBL" id="CAXDID020000093">
    <property type="protein sequence ID" value="CAL6023201.1"/>
    <property type="molecule type" value="Genomic_DNA"/>
</dbReference>
<comment type="caution">
    <text evidence="2">The sequence shown here is derived from an EMBL/GenBank/DDBJ whole genome shotgun (WGS) entry which is preliminary data.</text>
</comment>
<keyword evidence="1" id="KW-0472">Membrane</keyword>
<evidence type="ECO:0000313" key="4">
    <source>
        <dbReference type="Proteomes" id="UP001642409"/>
    </source>
</evidence>
<organism evidence="2">
    <name type="scientific">Hexamita inflata</name>
    <dbReference type="NCBI Taxonomy" id="28002"/>
    <lineage>
        <taxon>Eukaryota</taxon>
        <taxon>Metamonada</taxon>
        <taxon>Diplomonadida</taxon>
        <taxon>Hexamitidae</taxon>
        <taxon>Hexamitinae</taxon>
        <taxon>Hexamita</taxon>
    </lineage>
</organism>
<proteinExistence type="predicted"/>
<protein>
    <submittedName>
        <fullName evidence="3">Hypothetical_protein</fullName>
    </submittedName>
</protein>
<dbReference type="EMBL" id="CATOUU010000302">
    <property type="protein sequence ID" value="CAI9924003.1"/>
    <property type="molecule type" value="Genomic_DNA"/>
</dbReference>
<evidence type="ECO:0000313" key="2">
    <source>
        <dbReference type="EMBL" id="CAI9924003.1"/>
    </source>
</evidence>
<evidence type="ECO:0000313" key="3">
    <source>
        <dbReference type="EMBL" id="CAL6023201.1"/>
    </source>
</evidence>
<name>A0AA86NRI6_9EUKA</name>
<accession>A0AA86NRI6</accession>
<sequence length="114" mass="13087">MRGKRECSDVLKAIVAICGFPVVLVLYLLYYVFVVPIQQIVKIVSINKIHESQAYYTEDPSVFEQKALTYVVQQDYSNFLQLIGPHQFDNQVSSIYNMVYFPVGLPFISNLCVQ</sequence>
<gene>
    <name evidence="2" type="ORF">HINF_LOCUS11648</name>
    <name evidence="3" type="ORF">HINF_LOCUS29016</name>
</gene>
<dbReference type="AlphaFoldDB" id="A0AA86NRI6"/>
<feature type="transmembrane region" description="Helical" evidence="1">
    <location>
        <begin position="12"/>
        <end position="33"/>
    </location>
</feature>
<reference evidence="2" key="1">
    <citation type="submission" date="2023-06" db="EMBL/GenBank/DDBJ databases">
        <authorList>
            <person name="Kurt Z."/>
        </authorList>
    </citation>
    <scope>NUCLEOTIDE SEQUENCE</scope>
</reference>
<dbReference type="Proteomes" id="UP001642409">
    <property type="component" value="Unassembled WGS sequence"/>
</dbReference>